<proteinExistence type="predicted"/>
<dbReference type="EnsemblMetazoa" id="SCAU007724-RA">
    <property type="protein sequence ID" value="SCAU007724-PA"/>
    <property type="gene ID" value="SCAU007724"/>
</dbReference>
<evidence type="ECO:0000313" key="2">
    <source>
        <dbReference type="EnsemblMetazoa" id="SCAU007724-PA"/>
    </source>
</evidence>
<evidence type="ECO:0000256" key="1">
    <source>
        <dbReference type="SAM" id="SignalP"/>
    </source>
</evidence>
<evidence type="ECO:0000313" key="3">
    <source>
        <dbReference type="Proteomes" id="UP000095300"/>
    </source>
</evidence>
<dbReference type="AlphaFoldDB" id="A0A1I8PG04"/>
<dbReference type="KEGG" id="scac:106090705"/>
<keyword evidence="3" id="KW-1185">Reference proteome</keyword>
<keyword evidence="1" id="KW-0732">Signal</keyword>
<feature type="signal peptide" evidence="1">
    <location>
        <begin position="1"/>
        <end position="25"/>
    </location>
</feature>
<sequence length="197" mass="20880">MAKKKIFTVAVVLAVVASLASLTQADMVEKSLMQDLANHFKRLGATTLCAVDQFDGADVPSKVDKVIEVGVGNLRQFLGKVLSGEEYIKQSILSVKTAAIDMGGTHSKCANVSTDYIASNTPVNGSELFATGKVLLKVSENLSCVVQKGDDAALDKVPYFYAKIINNIAADESDNQVNKLIRHEATLASDLGGLASC</sequence>
<organism evidence="2 3">
    <name type="scientific">Stomoxys calcitrans</name>
    <name type="common">Stable fly</name>
    <name type="synonym">Conops calcitrans</name>
    <dbReference type="NCBI Taxonomy" id="35570"/>
    <lineage>
        <taxon>Eukaryota</taxon>
        <taxon>Metazoa</taxon>
        <taxon>Ecdysozoa</taxon>
        <taxon>Arthropoda</taxon>
        <taxon>Hexapoda</taxon>
        <taxon>Insecta</taxon>
        <taxon>Pterygota</taxon>
        <taxon>Neoptera</taxon>
        <taxon>Endopterygota</taxon>
        <taxon>Diptera</taxon>
        <taxon>Brachycera</taxon>
        <taxon>Muscomorpha</taxon>
        <taxon>Muscoidea</taxon>
        <taxon>Muscidae</taxon>
        <taxon>Stomoxys</taxon>
    </lineage>
</organism>
<feature type="chain" id="PRO_5009326713" evidence="1">
    <location>
        <begin position="26"/>
        <end position="197"/>
    </location>
</feature>
<name>A0A1I8PG04_STOCA</name>
<protein>
    <submittedName>
        <fullName evidence="2">Uncharacterized protein</fullName>
    </submittedName>
</protein>
<reference evidence="2" key="1">
    <citation type="submission" date="2020-05" db="UniProtKB">
        <authorList>
            <consortium name="EnsemblMetazoa"/>
        </authorList>
    </citation>
    <scope>IDENTIFICATION</scope>
    <source>
        <strain evidence="2">USDA</strain>
    </source>
</reference>
<gene>
    <name evidence="2" type="primary">106090705</name>
</gene>
<accession>A0A1I8PG04</accession>
<dbReference type="Proteomes" id="UP000095300">
    <property type="component" value="Unassembled WGS sequence"/>
</dbReference>
<dbReference type="VEuPathDB" id="VectorBase:SCAU007724"/>